<dbReference type="eggNOG" id="KOG1927">
    <property type="taxonomic scope" value="Eukaryota"/>
</dbReference>
<reference evidence="6" key="1">
    <citation type="journal article" date="2013" name="Science">
        <title>The Amborella genome and the evolution of flowering plants.</title>
        <authorList>
            <consortium name="Amborella Genome Project"/>
        </authorList>
    </citation>
    <scope>NUCLEOTIDE SEQUENCE [LARGE SCALE GENOMIC DNA]</scope>
</reference>
<dbReference type="STRING" id="13333.W1NK99"/>
<feature type="compositionally biased region" description="Basic and acidic residues" evidence="3">
    <location>
        <begin position="215"/>
        <end position="227"/>
    </location>
</feature>
<dbReference type="CDD" id="cd21865">
    <property type="entry name" value="DEUBAD_NFRKB"/>
    <property type="match status" value="1"/>
</dbReference>
<feature type="region of interest" description="Disordered" evidence="3">
    <location>
        <begin position="1204"/>
        <end position="1241"/>
    </location>
</feature>
<feature type="region of interest" description="Disordered" evidence="3">
    <location>
        <begin position="653"/>
        <end position="805"/>
    </location>
</feature>
<evidence type="ECO:0000259" key="4">
    <source>
        <dbReference type="PROSITE" id="PS51916"/>
    </source>
</evidence>
<dbReference type="GO" id="GO:0031011">
    <property type="term" value="C:Ino80 complex"/>
    <property type="evidence" value="ECO:0007669"/>
    <property type="project" value="EnsemblPlants"/>
</dbReference>
<feature type="compositionally biased region" description="Basic residues" evidence="3">
    <location>
        <begin position="247"/>
        <end position="258"/>
    </location>
</feature>
<organism evidence="5 6">
    <name type="scientific">Amborella trichopoda</name>
    <dbReference type="NCBI Taxonomy" id="13333"/>
    <lineage>
        <taxon>Eukaryota</taxon>
        <taxon>Viridiplantae</taxon>
        <taxon>Streptophyta</taxon>
        <taxon>Embryophyta</taxon>
        <taxon>Tracheophyta</taxon>
        <taxon>Spermatophyta</taxon>
        <taxon>Magnoliopsida</taxon>
        <taxon>Amborellales</taxon>
        <taxon>Amborellaceae</taxon>
        <taxon>Amborella</taxon>
    </lineage>
</organism>
<feature type="compositionally biased region" description="Basic and acidic residues" evidence="3">
    <location>
        <begin position="887"/>
        <end position="901"/>
    </location>
</feature>
<dbReference type="HOGENOM" id="CLU_005783_0_0_1"/>
<dbReference type="PANTHER" id="PTHR13052:SF0">
    <property type="entry name" value="DNA-BINDING PROTEIN-LIKE"/>
    <property type="match status" value="1"/>
</dbReference>
<evidence type="ECO:0000256" key="2">
    <source>
        <dbReference type="ARBA" id="ARBA00023242"/>
    </source>
</evidence>
<feature type="compositionally biased region" description="Basic and acidic residues" evidence="3">
    <location>
        <begin position="584"/>
        <end position="595"/>
    </location>
</feature>
<name>W1NK99_AMBTC</name>
<feature type="compositionally biased region" description="Acidic residues" evidence="3">
    <location>
        <begin position="228"/>
        <end position="239"/>
    </location>
</feature>
<feature type="region of interest" description="Disordered" evidence="3">
    <location>
        <begin position="215"/>
        <end position="275"/>
    </location>
</feature>
<feature type="region of interest" description="Disordered" evidence="3">
    <location>
        <begin position="887"/>
        <end position="912"/>
    </location>
</feature>
<protein>
    <recommendedName>
        <fullName evidence="4">DEUBAD domain-containing protein</fullName>
    </recommendedName>
</protein>
<feature type="region of interest" description="Disordered" evidence="3">
    <location>
        <begin position="19"/>
        <end position="52"/>
    </location>
</feature>
<feature type="compositionally biased region" description="Acidic residues" evidence="3">
    <location>
        <begin position="732"/>
        <end position="743"/>
    </location>
</feature>
<gene>
    <name evidence="5" type="ORF">AMTR_s00023p00182890</name>
</gene>
<sequence>MGIVKLACGVSRVTGELSSMASLSSEDEDSRTRNSASDEENNIDSGGESDALDSFELGETGSEFCQLGNQSFAIPLSLYELPDLSSILSVDTWNNCLTEEERYNLSQYLPDMDQETFMRTLKELFCGANFHFGSPLTEFFNRLKGGLCEPRVALYRQGLNLFQKKKHYHMLKRYQDSMVGSLLQIREAWEKCGGYSIQERLRLLKILRSQKGLMSEREEDSKMHAYESESDTSSEEESSDGLVSSAWKRRANDKKHRSTGFPAKTGHRSLITMRPSVDVSYRGEVSKEPEKHGKVNPKGILKIAPKVSARNTESSSFNSLGNHGVEKKTRPQVSLLSLPQQDRTVGFDPTIGSRRTRSQFRLDEATEHSNEMTSQKVRIAPKPSSLLKSNVLKVGKRSEASKNHYTEVVRQEGSPFNGGRLGEEDSESGIDLQLSSKNGKMHSNLKPKKASEMLGPEGFVVNPNSLRSSYDYYDRDGGKKGKASDKFKSVLENHVAPMTERAQPVKGIHVNWPSSRQSYRSNISLDDHEEAQEGGFSTKLNEWGLRKTKKWKMGEEMVHDFLETSKPTGGFDSYFHSDRRAKHSWEKSGRRHMEDGESPSNSSESFEEDAEVRPSTKRLSHGGGLVEDNVSYSLKKKSKSKIGSRYMKRPIESDYLRDHGSRSFQDNDRFGPTKFGDDYPKQSNKLGRKAQLEGYYGEKPNMPFRKPFSEETKRKGKTDFKYTNGPSVSDFLNDDVGVDSDEDDRTHMGKSMRKSYQKDEQGSSRMGLLECNSSKRKQKAKEESNYLSRPDESTNYLDDQPLPNDTYLVKKQGKIKAEVGTGYLGSDSNRPVRGAADEEPEAKLVKKPSALITPSVHSGFSFSIIHLLSAVRRAMLTQVTLFVQKHSERGEGRQRTKKEEQQGFNGGENSMPSLSFQEIVSRVSTNPGDPAILKTQEPLQDLVRGVLKLLSSKSAPLGAKSWKPLVLYEKPTKGWSWSGPVSSDNGLVNEETSPEAWGVSHKMLSKLVDAYANWLKNGQDTLQQIGSLAAPPSLLMLPNLDEKERFRDLRAQKSLTTISPSSDEVRDYFRREELIRYSVPDRAFAYTAADGRKSVVAPLRRCGGKPTSKARDHFMLKPDRPPHVTILCLVRDAAARLPGSIGTRADVCTLIRDSQYIVENVSDAQINQVVSGALDRLHYERDPCVQFDGDRKLWVYLHREREEEDFEDDGTSSTKKWKRQKKDGTEPSDMGNVNDVGYQGIGDQVAGGSSMGYDFSTDFNVESSSIYSDGKELGYADLRTSMDDGIEPFIDSVPGGLHQGHPMGWEVLRVNPIRRDTTMQCHDSSANDDVDDDAFDRDRPGGF</sequence>
<dbReference type="PANTHER" id="PTHR13052">
    <property type="entry name" value="NFRKB-RELATED"/>
    <property type="match status" value="1"/>
</dbReference>
<feature type="compositionally biased region" description="Basic and acidic residues" evidence="3">
    <location>
        <begin position="707"/>
        <end position="720"/>
    </location>
</feature>
<feature type="region of interest" description="Disordered" evidence="3">
    <location>
        <begin position="1318"/>
        <end position="1343"/>
    </location>
</feature>
<dbReference type="OrthoDB" id="70874at2759"/>
<keyword evidence="2" id="KW-0539">Nucleus</keyword>
<dbReference type="InterPro" id="IPR024867">
    <property type="entry name" value="NFRKB"/>
</dbReference>
<evidence type="ECO:0000256" key="1">
    <source>
        <dbReference type="ARBA" id="ARBA00004123"/>
    </source>
</evidence>
<proteinExistence type="predicted"/>
<dbReference type="EMBL" id="KI397474">
    <property type="protein sequence ID" value="ERM95649.1"/>
    <property type="molecule type" value="Genomic_DNA"/>
</dbReference>
<feature type="domain" description="DEUBAD" evidence="4">
    <location>
        <begin position="75"/>
        <end position="188"/>
    </location>
</feature>
<feature type="region of interest" description="Disordered" evidence="3">
    <location>
        <begin position="584"/>
        <end position="632"/>
    </location>
</feature>
<evidence type="ECO:0000313" key="5">
    <source>
        <dbReference type="EMBL" id="ERM95649.1"/>
    </source>
</evidence>
<keyword evidence="6" id="KW-1185">Reference proteome</keyword>
<dbReference type="Pfam" id="PF25793">
    <property type="entry name" value="WHD_2nd_NFRKB"/>
    <property type="match status" value="1"/>
</dbReference>
<feature type="compositionally biased region" description="Basic and acidic residues" evidence="3">
    <location>
        <begin position="780"/>
        <end position="792"/>
    </location>
</feature>
<dbReference type="PROSITE" id="PS51916">
    <property type="entry name" value="DEUBAD"/>
    <property type="match status" value="1"/>
</dbReference>
<accession>W1NK99</accession>
<dbReference type="OMA" id="GSEMCQV"/>
<feature type="compositionally biased region" description="Basic and acidic residues" evidence="3">
    <location>
        <begin position="653"/>
        <end position="680"/>
    </location>
</feature>
<dbReference type="Proteomes" id="UP000017836">
    <property type="component" value="Unassembled WGS sequence"/>
</dbReference>
<dbReference type="InterPro" id="IPR044867">
    <property type="entry name" value="DEUBAD_dom"/>
</dbReference>
<dbReference type="InterPro" id="IPR057748">
    <property type="entry name" value="NFRKB_WH_2"/>
</dbReference>
<evidence type="ECO:0000313" key="6">
    <source>
        <dbReference type="Proteomes" id="UP000017836"/>
    </source>
</evidence>
<feature type="compositionally biased region" description="Acidic residues" evidence="3">
    <location>
        <begin position="1326"/>
        <end position="1335"/>
    </location>
</feature>
<evidence type="ECO:0000256" key="3">
    <source>
        <dbReference type="SAM" id="MobiDB-lite"/>
    </source>
</evidence>
<comment type="subcellular location">
    <subcellularLocation>
        <location evidence="1">Nucleus</location>
    </subcellularLocation>
</comment>
<dbReference type="Gramene" id="ERM95649">
    <property type="protein sequence ID" value="ERM95649"/>
    <property type="gene ID" value="AMTR_s00023p00182890"/>
</dbReference>